<reference evidence="2 3" key="1">
    <citation type="journal article" date="2021" name="BMC Genomics">
        <title>Datura genome reveals duplications of psychoactive alkaloid biosynthetic genes and high mutation rate following tissue culture.</title>
        <authorList>
            <person name="Rajewski A."/>
            <person name="Carter-House D."/>
            <person name="Stajich J."/>
            <person name="Litt A."/>
        </authorList>
    </citation>
    <scope>NUCLEOTIDE SEQUENCE [LARGE SCALE GENOMIC DNA]</scope>
    <source>
        <strain evidence="2">AR-01</strain>
    </source>
</reference>
<comment type="caution">
    <text evidence="2">The sequence shown here is derived from an EMBL/GenBank/DDBJ whole genome shotgun (WGS) entry which is preliminary data.</text>
</comment>
<sequence length="113" mass="12571">MEYDSLSRCHGGEMVDTRDSKSRAKERGGSMSPLQGGSRNLGDFLYPMNGESALKSPAPAPTPPKICFNRITQGVPAIRKALFLEDLSRVWYCIVPLQRTPNHSLKAHLLHHK</sequence>
<proteinExistence type="predicted"/>
<dbReference type="Proteomes" id="UP000823775">
    <property type="component" value="Unassembled WGS sequence"/>
</dbReference>
<keyword evidence="3" id="KW-1185">Reference proteome</keyword>
<feature type="compositionally biased region" description="Basic and acidic residues" evidence="1">
    <location>
        <begin position="1"/>
        <end position="28"/>
    </location>
</feature>
<dbReference type="EMBL" id="JACEIK010001775">
    <property type="protein sequence ID" value="MCD7472099.1"/>
    <property type="molecule type" value="Genomic_DNA"/>
</dbReference>
<evidence type="ECO:0000256" key="1">
    <source>
        <dbReference type="SAM" id="MobiDB-lite"/>
    </source>
</evidence>
<evidence type="ECO:0000313" key="2">
    <source>
        <dbReference type="EMBL" id="MCD7472099.1"/>
    </source>
</evidence>
<name>A0ABS8TMG7_DATST</name>
<gene>
    <name evidence="2" type="ORF">HAX54_013038</name>
</gene>
<organism evidence="2 3">
    <name type="scientific">Datura stramonium</name>
    <name type="common">Jimsonweed</name>
    <name type="synonym">Common thornapple</name>
    <dbReference type="NCBI Taxonomy" id="4076"/>
    <lineage>
        <taxon>Eukaryota</taxon>
        <taxon>Viridiplantae</taxon>
        <taxon>Streptophyta</taxon>
        <taxon>Embryophyta</taxon>
        <taxon>Tracheophyta</taxon>
        <taxon>Spermatophyta</taxon>
        <taxon>Magnoliopsida</taxon>
        <taxon>eudicotyledons</taxon>
        <taxon>Gunneridae</taxon>
        <taxon>Pentapetalae</taxon>
        <taxon>asterids</taxon>
        <taxon>lamiids</taxon>
        <taxon>Solanales</taxon>
        <taxon>Solanaceae</taxon>
        <taxon>Solanoideae</taxon>
        <taxon>Datureae</taxon>
        <taxon>Datura</taxon>
    </lineage>
</organism>
<protein>
    <submittedName>
        <fullName evidence="2">Uncharacterized protein</fullName>
    </submittedName>
</protein>
<feature type="region of interest" description="Disordered" evidence="1">
    <location>
        <begin position="1"/>
        <end position="41"/>
    </location>
</feature>
<evidence type="ECO:0000313" key="3">
    <source>
        <dbReference type="Proteomes" id="UP000823775"/>
    </source>
</evidence>
<accession>A0ABS8TMG7</accession>